<evidence type="ECO:0000256" key="7">
    <source>
        <dbReference type="ARBA" id="ARBA00022741"/>
    </source>
</evidence>
<dbReference type="NCBIfam" id="TIGR00409">
    <property type="entry name" value="proS_fam_II"/>
    <property type="match status" value="1"/>
</dbReference>
<evidence type="ECO:0000256" key="4">
    <source>
        <dbReference type="ARBA" id="ARBA00019110"/>
    </source>
</evidence>
<gene>
    <name evidence="14" type="primary">proS</name>
    <name evidence="14" type="ORF">BWY41_00218</name>
</gene>
<reference evidence="14" key="1">
    <citation type="submission" date="2017-02" db="EMBL/GenBank/DDBJ databases">
        <title>Delving into the versatile metabolic prowess of the omnipresent phylum Bacteroidetes.</title>
        <authorList>
            <person name="Nobu M.K."/>
            <person name="Mei R."/>
            <person name="Narihiro T."/>
            <person name="Kuroda K."/>
            <person name="Liu W.-T."/>
        </authorList>
    </citation>
    <scope>NUCLEOTIDE SEQUENCE</scope>
    <source>
        <strain evidence="14">ADurb.Bin276</strain>
    </source>
</reference>
<dbReference type="InterPro" id="IPR045864">
    <property type="entry name" value="aa-tRNA-synth_II/BPL/LPL"/>
</dbReference>
<protein>
    <recommendedName>
        <fullName evidence="4 12">Proline--tRNA ligase</fullName>
        <ecNumber evidence="3 12">6.1.1.15</ecNumber>
    </recommendedName>
</protein>
<proteinExistence type="predicted"/>
<keyword evidence="10" id="KW-0030">Aminoacyl-tRNA synthetase</keyword>
<evidence type="ECO:0000256" key="2">
    <source>
        <dbReference type="ARBA" id="ARBA00011738"/>
    </source>
</evidence>
<dbReference type="GO" id="GO:0005829">
    <property type="term" value="C:cytosol"/>
    <property type="evidence" value="ECO:0007669"/>
    <property type="project" value="TreeGrafter"/>
</dbReference>
<dbReference type="InterPro" id="IPR006195">
    <property type="entry name" value="aa-tRNA-synth_II"/>
</dbReference>
<dbReference type="SUPFAM" id="SSF52954">
    <property type="entry name" value="Class II aaRS ABD-related"/>
    <property type="match status" value="1"/>
</dbReference>
<dbReference type="PANTHER" id="PTHR42753:SF2">
    <property type="entry name" value="PROLINE--TRNA LIGASE"/>
    <property type="match status" value="1"/>
</dbReference>
<name>A0A1V5T3D7_9BACT</name>
<evidence type="ECO:0000259" key="13">
    <source>
        <dbReference type="PROSITE" id="PS50862"/>
    </source>
</evidence>
<dbReference type="Gene3D" id="3.30.930.10">
    <property type="entry name" value="Bira Bifunctional Protein, Domain 2"/>
    <property type="match status" value="1"/>
</dbReference>
<dbReference type="Pfam" id="PF00587">
    <property type="entry name" value="tRNA-synt_2b"/>
    <property type="match status" value="1"/>
</dbReference>
<keyword evidence="7" id="KW-0547">Nucleotide-binding</keyword>
<evidence type="ECO:0000256" key="9">
    <source>
        <dbReference type="ARBA" id="ARBA00022917"/>
    </source>
</evidence>
<dbReference type="Pfam" id="PF03129">
    <property type="entry name" value="HGTP_anticodon"/>
    <property type="match status" value="1"/>
</dbReference>
<evidence type="ECO:0000256" key="10">
    <source>
        <dbReference type="ARBA" id="ARBA00023146"/>
    </source>
</evidence>
<keyword evidence="9" id="KW-0648">Protein biosynthesis</keyword>
<dbReference type="FunFam" id="3.30.930.10:FF:000042">
    <property type="entry name" value="probable proline--tRNA ligase, mitochondrial"/>
    <property type="match status" value="1"/>
</dbReference>
<keyword evidence="5" id="KW-0963">Cytoplasm</keyword>
<comment type="catalytic activity">
    <reaction evidence="11">
        <text>tRNA(Pro) + L-proline + ATP = L-prolyl-tRNA(Pro) + AMP + diphosphate</text>
        <dbReference type="Rhea" id="RHEA:14305"/>
        <dbReference type="Rhea" id="RHEA-COMP:9700"/>
        <dbReference type="Rhea" id="RHEA-COMP:9702"/>
        <dbReference type="ChEBI" id="CHEBI:30616"/>
        <dbReference type="ChEBI" id="CHEBI:33019"/>
        <dbReference type="ChEBI" id="CHEBI:60039"/>
        <dbReference type="ChEBI" id="CHEBI:78442"/>
        <dbReference type="ChEBI" id="CHEBI:78532"/>
        <dbReference type="ChEBI" id="CHEBI:456215"/>
        <dbReference type="EC" id="6.1.1.15"/>
    </reaction>
</comment>
<comment type="subcellular location">
    <subcellularLocation>
        <location evidence="1">Cytoplasm</location>
    </subcellularLocation>
</comment>
<dbReference type="SUPFAM" id="SSF55681">
    <property type="entry name" value="Class II aaRS and biotin synthetases"/>
    <property type="match status" value="1"/>
</dbReference>
<feature type="domain" description="Aminoacyl-transfer RNA synthetases class-II family profile" evidence="13">
    <location>
        <begin position="33"/>
        <end position="310"/>
    </location>
</feature>
<evidence type="ECO:0000256" key="6">
    <source>
        <dbReference type="ARBA" id="ARBA00022598"/>
    </source>
</evidence>
<evidence type="ECO:0000256" key="8">
    <source>
        <dbReference type="ARBA" id="ARBA00022840"/>
    </source>
</evidence>
<dbReference type="Gene3D" id="3.40.50.800">
    <property type="entry name" value="Anticodon-binding domain"/>
    <property type="match status" value="1"/>
</dbReference>
<evidence type="ECO:0000313" key="14">
    <source>
        <dbReference type="EMBL" id="OQA61267.1"/>
    </source>
</evidence>
<evidence type="ECO:0000256" key="5">
    <source>
        <dbReference type="ARBA" id="ARBA00022490"/>
    </source>
</evidence>
<dbReference type="AlphaFoldDB" id="A0A1V5T3D7"/>
<organism evidence="14">
    <name type="scientific">Candidatus Atribacter allofermentans</name>
    <dbReference type="NCBI Taxonomy" id="1852833"/>
    <lineage>
        <taxon>Bacteria</taxon>
        <taxon>Pseudomonadati</taxon>
        <taxon>Atribacterota</taxon>
        <taxon>Atribacteria</taxon>
        <taxon>Atribacterales</taxon>
        <taxon>Atribacteraceae</taxon>
        <taxon>Atribacter</taxon>
    </lineage>
</organism>
<dbReference type="EMBL" id="MWBQ01000021">
    <property type="protein sequence ID" value="OQA61267.1"/>
    <property type="molecule type" value="Genomic_DNA"/>
</dbReference>
<dbReference type="InterPro" id="IPR033730">
    <property type="entry name" value="ProRS_core_prok"/>
</dbReference>
<keyword evidence="8" id="KW-0067">ATP-binding</keyword>
<evidence type="ECO:0000256" key="3">
    <source>
        <dbReference type="ARBA" id="ARBA00012831"/>
    </source>
</evidence>
<dbReference type="InterPro" id="IPR050062">
    <property type="entry name" value="Pro-tRNA_synthetase"/>
</dbReference>
<dbReference type="EC" id="6.1.1.15" evidence="3 12"/>
<dbReference type="InterPro" id="IPR036621">
    <property type="entry name" value="Anticodon-bd_dom_sf"/>
</dbReference>
<dbReference type="InterPro" id="IPR004154">
    <property type="entry name" value="Anticodon-bd"/>
</dbReference>
<dbReference type="InterPro" id="IPR002314">
    <property type="entry name" value="aa-tRNA-synt_IIb"/>
</dbReference>
<comment type="subunit">
    <text evidence="2">Homodimer.</text>
</comment>
<dbReference type="InterPro" id="IPR004500">
    <property type="entry name" value="Pro-tRNA-synth_IIa_bac-type"/>
</dbReference>
<dbReference type="GO" id="GO:0006433">
    <property type="term" value="P:prolyl-tRNA aminoacylation"/>
    <property type="evidence" value="ECO:0007669"/>
    <property type="project" value="UniProtKB-UniRule"/>
</dbReference>
<dbReference type="PROSITE" id="PS50862">
    <property type="entry name" value="AA_TRNA_LIGASE_II"/>
    <property type="match status" value="1"/>
</dbReference>
<dbReference type="PANTHER" id="PTHR42753">
    <property type="entry name" value="MITOCHONDRIAL RIBOSOME PROTEIN L39/PROLYL-TRNA LIGASE FAMILY MEMBER"/>
    <property type="match status" value="1"/>
</dbReference>
<dbReference type="InterPro" id="IPR044140">
    <property type="entry name" value="ProRS_anticodon_short"/>
</dbReference>
<evidence type="ECO:0000256" key="11">
    <source>
        <dbReference type="ARBA" id="ARBA00047671"/>
    </source>
</evidence>
<dbReference type="GO" id="GO:0005524">
    <property type="term" value="F:ATP binding"/>
    <property type="evidence" value="ECO:0007669"/>
    <property type="project" value="UniProtKB-KW"/>
</dbReference>
<evidence type="ECO:0000256" key="12">
    <source>
        <dbReference type="NCBIfam" id="TIGR00409"/>
    </source>
</evidence>
<dbReference type="InterPro" id="IPR002316">
    <property type="entry name" value="Pro-tRNA-ligase_IIa"/>
</dbReference>
<keyword evidence="6 14" id="KW-0436">Ligase</keyword>
<dbReference type="CDD" id="cd00779">
    <property type="entry name" value="ProRS_core_prok"/>
    <property type="match status" value="1"/>
</dbReference>
<dbReference type="Proteomes" id="UP000485569">
    <property type="component" value="Unassembled WGS sequence"/>
</dbReference>
<dbReference type="GO" id="GO:0004827">
    <property type="term" value="F:proline-tRNA ligase activity"/>
    <property type="evidence" value="ECO:0007669"/>
    <property type="project" value="UniProtKB-UniRule"/>
</dbReference>
<sequence>MKMSALFAPTLKENPAEAEVISHSLMLRAGMIRQLSSGIYNILPLGLRSLEKIMNIVRRELNRADGQELLLPALQPGELWKETGRWEIYGPELIRFQDRRERDFCLGPTHEEVITDIARKEIRSYRQLPLLLYQIQTKFRDEIRPRFGIMRSREFIMKDLYSFDRDYEGLQVSYQKMYNAYSKIFSSFGLEYIAARADSGVIGGDISHEFLIIASSGEEKVMRCPKCLATSTQEVNDCPKCHADMEEKRGIEVGHIFQLGTKYSESMKAYFVDQDGKEKPLIMGCYGIGIGRTMAAAIEANHDENGIKWPWNIAPYEIIVIPVKLKNQASIELAKSISQQLVYEEYEAIWDDRDVSAGYKFKEADLIGFPIQVIVGEKALKNSILEIKIRSNGKRIECTREQLISVIKKIKEELVILQE</sequence>
<accession>A0A1V5T3D7</accession>
<comment type="caution">
    <text evidence="14">The sequence shown here is derived from an EMBL/GenBank/DDBJ whole genome shotgun (WGS) entry which is preliminary data.</text>
</comment>
<dbReference type="CDD" id="cd00861">
    <property type="entry name" value="ProRS_anticodon_short"/>
    <property type="match status" value="1"/>
</dbReference>
<evidence type="ECO:0000256" key="1">
    <source>
        <dbReference type="ARBA" id="ARBA00004496"/>
    </source>
</evidence>
<dbReference type="PRINTS" id="PR01046">
    <property type="entry name" value="TRNASYNTHPRO"/>
</dbReference>